<dbReference type="SUPFAM" id="SSF48208">
    <property type="entry name" value="Six-hairpin glycosidases"/>
    <property type="match status" value="1"/>
</dbReference>
<keyword evidence="2" id="KW-1185">Reference proteome</keyword>
<proteinExistence type="predicted"/>
<evidence type="ECO:0000313" key="1">
    <source>
        <dbReference type="EMBL" id="KIW67517.1"/>
    </source>
</evidence>
<dbReference type="STRING" id="5601.A0A0D2DZI1"/>
<organism evidence="1 2">
    <name type="scientific">Phialophora macrospora</name>
    <dbReference type="NCBI Taxonomy" id="1851006"/>
    <lineage>
        <taxon>Eukaryota</taxon>
        <taxon>Fungi</taxon>
        <taxon>Dikarya</taxon>
        <taxon>Ascomycota</taxon>
        <taxon>Pezizomycotina</taxon>
        <taxon>Eurotiomycetes</taxon>
        <taxon>Chaetothyriomycetidae</taxon>
        <taxon>Chaetothyriales</taxon>
        <taxon>Herpotrichiellaceae</taxon>
        <taxon>Phialophora</taxon>
    </lineage>
</organism>
<reference evidence="1 2" key="1">
    <citation type="submission" date="2015-01" db="EMBL/GenBank/DDBJ databases">
        <title>The Genome Sequence of Capronia semiimmersa CBS27337.</title>
        <authorList>
            <consortium name="The Broad Institute Genomics Platform"/>
            <person name="Cuomo C."/>
            <person name="de Hoog S."/>
            <person name="Gorbushina A."/>
            <person name="Stielow B."/>
            <person name="Teixiera M."/>
            <person name="Abouelleil A."/>
            <person name="Chapman S.B."/>
            <person name="Priest M."/>
            <person name="Young S.K."/>
            <person name="Wortman J."/>
            <person name="Nusbaum C."/>
            <person name="Birren B."/>
        </authorList>
    </citation>
    <scope>NUCLEOTIDE SEQUENCE [LARGE SCALE GENOMIC DNA]</scope>
    <source>
        <strain evidence="1 2">CBS 27337</strain>
    </source>
</reference>
<dbReference type="Gene3D" id="1.50.10.10">
    <property type="match status" value="1"/>
</dbReference>
<dbReference type="PANTHER" id="PTHR34987:SF5">
    <property type="entry name" value="ALPHA-RHAMNOSIDASE"/>
    <property type="match status" value="1"/>
</dbReference>
<dbReference type="Proteomes" id="UP000054266">
    <property type="component" value="Unassembled WGS sequence"/>
</dbReference>
<evidence type="ECO:0000313" key="2">
    <source>
        <dbReference type="Proteomes" id="UP000054266"/>
    </source>
</evidence>
<gene>
    <name evidence="1" type="ORF">PV04_06761</name>
</gene>
<dbReference type="GO" id="GO:0003824">
    <property type="term" value="F:catalytic activity"/>
    <property type="evidence" value="ECO:0007669"/>
    <property type="project" value="UniProtKB-ARBA"/>
</dbReference>
<protein>
    <recommendedName>
        <fullName evidence="3">Alpha-L-rhamnosidase C-terminal domain-containing protein</fullName>
    </recommendedName>
</protein>
<dbReference type="InterPro" id="IPR008928">
    <property type="entry name" value="6-hairpin_glycosidase_sf"/>
</dbReference>
<dbReference type="EMBL" id="KN846959">
    <property type="protein sequence ID" value="KIW67517.1"/>
    <property type="molecule type" value="Genomic_DNA"/>
</dbReference>
<sequence>MNWTTAASALVNAISKLTYDASANAYRDNDTTTTLHPQDANSMALLFSVAPPEDVSGISNALLDNWTPLGPVTPELPDNISPFISSFELLGRQAVRDTAPALQLLRTLWGWIVNNADSTESTLLEGYLANGSFAYRSDRGYAYDESYVSHAHGWSSGPTSALTLSILGLDVRGPAGGEWTIAPQTGDLAFAEGGFTTVLGKLSVKWRVRGDGIPVHY</sequence>
<dbReference type="PANTHER" id="PTHR34987">
    <property type="entry name" value="C, PUTATIVE (AFU_ORTHOLOGUE AFUA_3G02880)-RELATED"/>
    <property type="match status" value="1"/>
</dbReference>
<name>A0A0D2DZI1_9EURO</name>
<dbReference type="GO" id="GO:0005975">
    <property type="term" value="P:carbohydrate metabolic process"/>
    <property type="evidence" value="ECO:0007669"/>
    <property type="project" value="InterPro"/>
</dbReference>
<dbReference type="Gene3D" id="2.60.420.10">
    <property type="entry name" value="Maltose phosphorylase, domain 3"/>
    <property type="match status" value="1"/>
</dbReference>
<dbReference type="HOGENOM" id="CLU_1061927_0_0_1"/>
<accession>A0A0D2DZI1</accession>
<dbReference type="AlphaFoldDB" id="A0A0D2DZI1"/>
<dbReference type="InterPro" id="IPR012341">
    <property type="entry name" value="6hp_glycosidase-like_sf"/>
</dbReference>
<evidence type="ECO:0008006" key="3">
    <source>
        <dbReference type="Google" id="ProtNLM"/>
    </source>
</evidence>